<dbReference type="InterPro" id="IPR050921">
    <property type="entry name" value="T4SS_GSP_E_ATPase"/>
</dbReference>
<dbReference type="AlphaFoldDB" id="A0A7C5VK01"/>
<dbReference type="SMART" id="SM00382">
    <property type="entry name" value="AAA"/>
    <property type="match status" value="1"/>
</dbReference>
<sequence>MTSLVSFINKSFAVFASDVFIRGNGVWLKTPEGVVSALSLPVFEPKEVQDFAQTFTAEGFLPAEYLQELGYKRSIDFAISLPTEDDLEVRLRVHGFYSRGQVAFAVRLIPPTPKSLDDIGLDPRIQERLRHARGLFLVTGPTGAGKTTTLATILQNIALHQGVHILTLEDPLEYVIYPGKAVVHQKELHTDFNSFADGLRSALRESPDVVMVGEVRDLETLRWTLSLAEAGFLVLASYHTKTPQETVERIVGSFPESEQGQTRMRLASALIGVLSQMLLPSGGGGKKAGAPRRRVVAYEYIFANDALRSVIRENKTQMIPNLITQETGVRLEETLARLVRNQLIDEYLGLAVAQNPSALRALIRGA</sequence>
<comment type="caution">
    <text evidence="3">The sequence shown here is derived from an EMBL/GenBank/DDBJ whole genome shotgun (WGS) entry which is preliminary data.</text>
</comment>
<dbReference type="SUPFAM" id="SSF52540">
    <property type="entry name" value="P-loop containing nucleoside triphosphate hydrolases"/>
    <property type="match status" value="1"/>
</dbReference>
<evidence type="ECO:0000259" key="2">
    <source>
        <dbReference type="PROSITE" id="PS00662"/>
    </source>
</evidence>
<dbReference type="InterPro" id="IPR001482">
    <property type="entry name" value="T2SS/T4SS_dom"/>
</dbReference>
<reference evidence="3" key="1">
    <citation type="journal article" date="2020" name="mSystems">
        <title>Genome- and Community-Level Interaction Insights into Carbon Utilization and Element Cycling Functions of Hydrothermarchaeota in Hydrothermal Sediment.</title>
        <authorList>
            <person name="Zhou Z."/>
            <person name="Liu Y."/>
            <person name="Xu W."/>
            <person name="Pan J."/>
            <person name="Luo Z.H."/>
            <person name="Li M."/>
        </authorList>
    </citation>
    <scope>NUCLEOTIDE SEQUENCE [LARGE SCALE GENOMIC DNA]</scope>
    <source>
        <strain evidence="3">SpSt-1071</strain>
    </source>
</reference>
<evidence type="ECO:0000313" key="3">
    <source>
        <dbReference type="EMBL" id="HHM68153.1"/>
    </source>
</evidence>
<gene>
    <name evidence="3" type="ORF">ENM28_05515</name>
</gene>
<feature type="domain" description="Bacterial type II secretion system protein E" evidence="2">
    <location>
        <begin position="203"/>
        <end position="217"/>
    </location>
</feature>
<evidence type="ECO:0000256" key="1">
    <source>
        <dbReference type="ARBA" id="ARBA00006611"/>
    </source>
</evidence>
<comment type="similarity">
    <text evidence="1">Belongs to the GSP E family.</text>
</comment>
<dbReference type="PANTHER" id="PTHR30486">
    <property type="entry name" value="TWITCHING MOTILITY PROTEIN PILT"/>
    <property type="match status" value="1"/>
</dbReference>
<protein>
    <submittedName>
        <fullName evidence="3">Type IV pili twitching motility protein PilT</fullName>
    </submittedName>
</protein>
<dbReference type="InterPro" id="IPR003593">
    <property type="entry name" value="AAA+_ATPase"/>
</dbReference>
<dbReference type="PROSITE" id="PS00662">
    <property type="entry name" value="T2SP_E"/>
    <property type="match status" value="1"/>
</dbReference>
<dbReference type="EMBL" id="DRXE01000206">
    <property type="protein sequence ID" value="HHM68153.1"/>
    <property type="molecule type" value="Genomic_DNA"/>
</dbReference>
<dbReference type="PANTHER" id="PTHR30486:SF16">
    <property type="entry name" value="TWITCHING MOTILITY PROTEIN PILT"/>
    <property type="match status" value="1"/>
</dbReference>
<dbReference type="Gene3D" id="3.30.450.90">
    <property type="match status" value="1"/>
</dbReference>
<name>A0A7C5VK01_9DEIN</name>
<dbReference type="Pfam" id="PF00437">
    <property type="entry name" value="T2SSE"/>
    <property type="match status" value="1"/>
</dbReference>
<dbReference type="GO" id="GO:0016887">
    <property type="term" value="F:ATP hydrolysis activity"/>
    <property type="evidence" value="ECO:0007669"/>
    <property type="project" value="InterPro"/>
</dbReference>
<accession>A0A7C5VK01</accession>
<proteinExistence type="inferred from homology"/>
<dbReference type="Gene3D" id="3.40.50.300">
    <property type="entry name" value="P-loop containing nucleotide triphosphate hydrolases"/>
    <property type="match status" value="1"/>
</dbReference>
<dbReference type="InterPro" id="IPR027417">
    <property type="entry name" value="P-loop_NTPase"/>
</dbReference>
<organism evidence="3">
    <name type="scientific">Thermus caliditerrae</name>
    <dbReference type="NCBI Taxonomy" id="1330700"/>
    <lineage>
        <taxon>Bacteria</taxon>
        <taxon>Thermotogati</taxon>
        <taxon>Deinococcota</taxon>
        <taxon>Deinococci</taxon>
        <taxon>Thermales</taxon>
        <taxon>Thermaceae</taxon>
        <taxon>Thermus</taxon>
    </lineage>
</organism>